<dbReference type="PANTHER" id="PTHR33525:SF4">
    <property type="entry name" value="CYCLIC DI-GMP PHOSPHODIESTERASE CDGJ"/>
    <property type="match status" value="1"/>
</dbReference>
<dbReference type="PANTHER" id="PTHR33525">
    <property type="match status" value="1"/>
</dbReference>
<organism evidence="2">
    <name type="scientific">Aquifex aeolicus</name>
    <dbReference type="NCBI Taxonomy" id="63363"/>
    <lineage>
        <taxon>Bacteria</taxon>
        <taxon>Pseudomonadati</taxon>
        <taxon>Aquificota</taxon>
        <taxon>Aquificia</taxon>
        <taxon>Aquificales</taxon>
        <taxon>Aquificaceae</taxon>
        <taxon>Aquifex</taxon>
    </lineage>
</organism>
<proteinExistence type="predicted"/>
<dbReference type="Pfam" id="PF08668">
    <property type="entry name" value="HDOD"/>
    <property type="match status" value="1"/>
</dbReference>
<gene>
    <name evidence="2" type="ORF">ENJ61_04770</name>
</gene>
<dbReference type="InterPro" id="IPR052340">
    <property type="entry name" value="RNase_Y/CdgJ"/>
</dbReference>
<dbReference type="AlphaFoldDB" id="A0A7C5L9F9"/>
<dbReference type="Gene3D" id="1.10.3210.10">
    <property type="entry name" value="Hypothetical protein af1432"/>
    <property type="match status" value="1"/>
</dbReference>
<comment type="caution">
    <text evidence="2">The sequence shown here is derived from an EMBL/GenBank/DDBJ whole genome shotgun (WGS) entry which is preliminary data.</text>
</comment>
<reference evidence="2" key="1">
    <citation type="journal article" date="2020" name="mSystems">
        <title>Genome- and Community-Level Interaction Insights into Carbon Utilization and Element Cycling Functions of Hydrothermarchaeota in Hydrothermal Sediment.</title>
        <authorList>
            <person name="Zhou Z."/>
            <person name="Liu Y."/>
            <person name="Xu W."/>
            <person name="Pan J."/>
            <person name="Luo Z.H."/>
            <person name="Li M."/>
        </authorList>
    </citation>
    <scope>NUCLEOTIDE SEQUENCE [LARGE SCALE GENOMIC DNA]</scope>
    <source>
        <strain evidence="2">HyVt-501</strain>
    </source>
</reference>
<dbReference type="InterPro" id="IPR013976">
    <property type="entry name" value="HDOD"/>
</dbReference>
<feature type="non-terminal residue" evidence="2">
    <location>
        <position position="383"/>
    </location>
</feature>
<evidence type="ECO:0000313" key="2">
    <source>
        <dbReference type="EMBL" id="HHJ64203.1"/>
    </source>
</evidence>
<name>A0A7C5L9F9_AQUAO</name>
<dbReference type="SUPFAM" id="SSF109604">
    <property type="entry name" value="HD-domain/PDEase-like"/>
    <property type="match status" value="1"/>
</dbReference>
<sequence>MEVKLSSFIFRRQNVRDSYGDIAFYRIWIDRWEEEREPVDTNSLILHLVANYSPEVEEKLLGRRRGLVDLPVDMLVSRSVLDVLNGTRFILNLTLPRKALTAKHVGMLGELFDHYQEAGFLFSIHEDLLSSRRDLFTSFSKYIGYVFMKRGEVDPSDKLVIWCGGDPLRDYDFLCEGDYEDVLVINSLKHMQAAVSKLISMLSEEVSIDDLAETIKGDPALVTKLLQYVNSPLFPHRKEIESIKSAINYLGLENLKKFLIAVWMSQFFGQDPSFLEFVRKMLFNAFLLESFAREVGSVPRDRLFLLGLFYRMPDAFGVRPEVFFNSIQLPEEVVGLFEDKELQKYLRILKLLDSEELEGYLKDIGIEAERFGEHVKYARDSVE</sequence>
<evidence type="ECO:0000259" key="1">
    <source>
        <dbReference type="PROSITE" id="PS51833"/>
    </source>
</evidence>
<protein>
    <submittedName>
        <fullName evidence="2">HDOD domain-containing protein</fullName>
    </submittedName>
</protein>
<dbReference type="Proteomes" id="UP000885792">
    <property type="component" value="Unassembled WGS sequence"/>
</dbReference>
<accession>A0A7C5L9F9</accession>
<dbReference type="EMBL" id="DRNB01000173">
    <property type="protein sequence ID" value="HHJ64203.1"/>
    <property type="molecule type" value="Genomic_DNA"/>
</dbReference>
<dbReference type="PROSITE" id="PS51833">
    <property type="entry name" value="HDOD"/>
    <property type="match status" value="1"/>
</dbReference>
<feature type="domain" description="HDOD" evidence="1">
    <location>
        <begin position="188"/>
        <end position="381"/>
    </location>
</feature>